<dbReference type="OrthoDB" id="3268032at2"/>
<reference evidence="3 4" key="1">
    <citation type="submission" date="2016-10" db="EMBL/GenBank/DDBJ databases">
        <authorList>
            <person name="Varghese N."/>
            <person name="Submissions S."/>
        </authorList>
    </citation>
    <scope>NUCLEOTIDE SEQUENCE [LARGE SCALE GENOMIC DNA]</scope>
    <source>
        <strain evidence="3 4">22B</strain>
    </source>
</reference>
<proteinExistence type="predicted"/>
<keyword evidence="4" id="KW-1185">Reference proteome</keyword>
<evidence type="ECO:0000256" key="1">
    <source>
        <dbReference type="SAM" id="Coils"/>
    </source>
</evidence>
<feature type="coiled-coil region" evidence="1">
    <location>
        <begin position="150"/>
        <end position="184"/>
    </location>
</feature>
<feature type="domain" description="Bacterial mobilisation" evidence="2">
    <location>
        <begin position="128"/>
        <end position="170"/>
    </location>
</feature>
<organism evidence="3 4">
    <name type="scientific">Succinivibrio dextrinosolvens</name>
    <dbReference type="NCBI Taxonomy" id="83771"/>
    <lineage>
        <taxon>Bacteria</taxon>
        <taxon>Pseudomonadati</taxon>
        <taxon>Pseudomonadota</taxon>
        <taxon>Gammaproteobacteria</taxon>
        <taxon>Aeromonadales</taxon>
        <taxon>Succinivibrionaceae</taxon>
        <taxon>Succinivibrio</taxon>
    </lineage>
</organism>
<evidence type="ECO:0000313" key="4">
    <source>
        <dbReference type="Proteomes" id="UP000243374"/>
    </source>
</evidence>
<evidence type="ECO:0000259" key="2">
    <source>
        <dbReference type="Pfam" id="PF05713"/>
    </source>
</evidence>
<dbReference type="Proteomes" id="UP000243374">
    <property type="component" value="Unassembled WGS sequence"/>
</dbReference>
<dbReference type="AlphaFoldDB" id="A0A662ZDK5"/>
<gene>
    <name evidence="3" type="ORF">SAMN04487865_10743</name>
</gene>
<dbReference type="InterPro" id="IPR008687">
    <property type="entry name" value="MobC"/>
</dbReference>
<sequence>MDNIKKKRKQLSINLGEYHDDWIAISNHFGVKPTSFVAAIIKNTIDEVKKPNEKIVLKIEELAEYIQDERKTNIYLRLNQEETAALEHFAAHIGRSKTQAVISILRSYLANQPSYTLDEADALETSNEELRMIGVNLNQVAHRVNKMELNTFSNHDVEDLKELMKQLNKKADTLSQEVKEHTKKVWNLLNAGRYRASFIIKGDEK</sequence>
<keyword evidence="1" id="KW-0175">Coiled coil</keyword>
<dbReference type="Pfam" id="PF05713">
    <property type="entry name" value="MobC"/>
    <property type="match status" value="1"/>
</dbReference>
<dbReference type="EMBL" id="FOSF01000074">
    <property type="protein sequence ID" value="SFK43204.1"/>
    <property type="molecule type" value="Genomic_DNA"/>
</dbReference>
<accession>A0A662ZDK5</accession>
<evidence type="ECO:0000313" key="3">
    <source>
        <dbReference type="EMBL" id="SFK43204.1"/>
    </source>
</evidence>
<name>A0A662ZDK5_9GAMM</name>
<dbReference type="RefSeq" id="WP_074841661.1">
    <property type="nucleotide sequence ID" value="NZ_CP047056.1"/>
</dbReference>
<protein>
    <submittedName>
        <fullName evidence="3">Mobilisation protein (MobC)</fullName>
    </submittedName>
</protein>